<evidence type="ECO:0000256" key="1">
    <source>
        <dbReference type="ARBA" id="ARBA00009105"/>
    </source>
</evidence>
<gene>
    <name evidence="3" type="ORF">RFI_14032</name>
</gene>
<reference evidence="3 4" key="1">
    <citation type="journal article" date="2013" name="Curr. Biol.">
        <title>The Genome of the Foraminiferan Reticulomyxa filosa.</title>
        <authorList>
            <person name="Glockner G."/>
            <person name="Hulsmann N."/>
            <person name="Schleicher M."/>
            <person name="Noegel A.A."/>
            <person name="Eichinger L."/>
            <person name="Gallinger C."/>
            <person name="Pawlowski J."/>
            <person name="Sierra R."/>
            <person name="Euteneuer U."/>
            <person name="Pillet L."/>
            <person name="Moustafa A."/>
            <person name="Platzer M."/>
            <person name="Groth M."/>
            <person name="Szafranski K."/>
            <person name="Schliwa M."/>
        </authorList>
    </citation>
    <scope>NUCLEOTIDE SEQUENCE [LARGE SCALE GENOMIC DNA]</scope>
</reference>
<comment type="caution">
    <text evidence="3">The sequence shown here is derived from an EMBL/GenBank/DDBJ whole genome shotgun (WGS) entry which is preliminary data.</text>
</comment>
<dbReference type="AlphaFoldDB" id="X6NB76"/>
<evidence type="ECO:0000313" key="3">
    <source>
        <dbReference type="EMBL" id="ETO23153.1"/>
    </source>
</evidence>
<evidence type="ECO:0000256" key="2">
    <source>
        <dbReference type="ARBA" id="ARBA00022679"/>
    </source>
</evidence>
<organism evidence="3 4">
    <name type="scientific">Reticulomyxa filosa</name>
    <dbReference type="NCBI Taxonomy" id="46433"/>
    <lineage>
        <taxon>Eukaryota</taxon>
        <taxon>Sar</taxon>
        <taxon>Rhizaria</taxon>
        <taxon>Retaria</taxon>
        <taxon>Foraminifera</taxon>
        <taxon>Monothalamids</taxon>
        <taxon>Reticulomyxidae</taxon>
        <taxon>Reticulomyxa</taxon>
    </lineage>
</organism>
<dbReference type="Pfam" id="PF11051">
    <property type="entry name" value="Mannosyl_trans3"/>
    <property type="match status" value="1"/>
</dbReference>
<accession>X6NB76</accession>
<dbReference type="GO" id="GO:0016757">
    <property type="term" value="F:glycosyltransferase activity"/>
    <property type="evidence" value="ECO:0007669"/>
    <property type="project" value="InterPro"/>
</dbReference>
<evidence type="ECO:0000313" key="4">
    <source>
        <dbReference type="Proteomes" id="UP000023152"/>
    </source>
</evidence>
<name>X6NB76_RETFI</name>
<comment type="similarity">
    <text evidence="1">Belongs to the MNN1/MNT family.</text>
</comment>
<keyword evidence="4" id="KW-1185">Reference proteome</keyword>
<dbReference type="EMBL" id="ASPP01010162">
    <property type="protein sequence ID" value="ETO23153.1"/>
    <property type="molecule type" value="Genomic_DNA"/>
</dbReference>
<proteinExistence type="inferred from homology"/>
<sequence length="174" mass="20294">KKKKILTQWAIKKKKKKKGNAGSAFAQLRQFQDTFATEEIRKKYTIAYELCHVREIKPETAFAIESALNDTTVRDLAPTVLSTLASHWKGMQVLPNEMEESFFRGYPCKPLCMSTNSRSDHLMLIDDDILFYENPLLLLSSADYQTHGHILFRDQLKYYKSFVRYLNENVYSKI</sequence>
<protein>
    <submittedName>
        <fullName evidence="3">Uncharacterized protein</fullName>
    </submittedName>
</protein>
<dbReference type="OrthoDB" id="430354at2759"/>
<dbReference type="Proteomes" id="UP000023152">
    <property type="component" value="Unassembled WGS sequence"/>
</dbReference>
<feature type="non-terminal residue" evidence="3">
    <location>
        <position position="1"/>
    </location>
</feature>
<dbReference type="InterPro" id="IPR022751">
    <property type="entry name" value="Alpha_mannosyltransferase"/>
</dbReference>
<keyword evidence="2" id="KW-0808">Transferase</keyword>